<evidence type="ECO:0000259" key="1">
    <source>
        <dbReference type="Pfam" id="PF00582"/>
    </source>
</evidence>
<dbReference type="RefSeq" id="WP_145851076.1">
    <property type="nucleotide sequence ID" value="NZ_RPFW01000001.1"/>
</dbReference>
<dbReference type="OrthoDB" id="3217935at2"/>
<dbReference type="EMBL" id="RPFW01000001">
    <property type="protein sequence ID" value="TVZ06321.1"/>
    <property type="molecule type" value="Genomic_DNA"/>
</dbReference>
<evidence type="ECO:0000313" key="2">
    <source>
        <dbReference type="EMBL" id="TVZ06321.1"/>
    </source>
</evidence>
<protein>
    <submittedName>
        <fullName evidence="2">Universal stress protein</fullName>
    </submittedName>
</protein>
<proteinExistence type="predicted"/>
<dbReference type="AlphaFoldDB" id="A0A6P2C8H5"/>
<dbReference type="Gene3D" id="3.40.50.620">
    <property type="entry name" value="HUPs"/>
    <property type="match status" value="1"/>
</dbReference>
<comment type="caution">
    <text evidence="2">The sequence shown here is derived from an EMBL/GenBank/DDBJ whole genome shotgun (WGS) entry which is preliminary data.</text>
</comment>
<dbReference type="Proteomes" id="UP000460272">
    <property type="component" value="Unassembled WGS sequence"/>
</dbReference>
<gene>
    <name evidence="2" type="ORF">EAS64_02510</name>
</gene>
<evidence type="ECO:0000313" key="3">
    <source>
        <dbReference type="Proteomes" id="UP000460272"/>
    </source>
</evidence>
<reference evidence="2 3" key="1">
    <citation type="submission" date="2018-11" db="EMBL/GenBank/DDBJ databases">
        <title>Trebonia kvetii gen.nov., sp.nov., a novel acidophilic actinobacterium, and proposal of the new actinobacterial family Treboniaceae fam. nov.</title>
        <authorList>
            <person name="Rapoport D."/>
            <person name="Sagova-Mareckova M."/>
            <person name="Sedlacek I."/>
            <person name="Provaznik J."/>
            <person name="Kralova S."/>
            <person name="Pavlinic D."/>
            <person name="Benes V."/>
            <person name="Kopecky J."/>
        </authorList>
    </citation>
    <scope>NUCLEOTIDE SEQUENCE [LARGE SCALE GENOMIC DNA]</scope>
    <source>
        <strain evidence="2 3">15Tr583</strain>
    </source>
</reference>
<organism evidence="2 3">
    <name type="scientific">Trebonia kvetii</name>
    <dbReference type="NCBI Taxonomy" id="2480626"/>
    <lineage>
        <taxon>Bacteria</taxon>
        <taxon>Bacillati</taxon>
        <taxon>Actinomycetota</taxon>
        <taxon>Actinomycetes</taxon>
        <taxon>Streptosporangiales</taxon>
        <taxon>Treboniaceae</taxon>
        <taxon>Trebonia</taxon>
    </lineage>
</organism>
<dbReference type="Pfam" id="PF00582">
    <property type="entry name" value="Usp"/>
    <property type="match status" value="1"/>
</dbReference>
<dbReference type="SUPFAM" id="SSF52402">
    <property type="entry name" value="Adenine nucleotide alpha hydrolases-like"/>
    <property type="match status" value="1"/>
</dbReference>
<name>A0A6P2C8H5_9ACTN</name>
<feature type="domain" description="UspA" evidence="1">
    <location>
        <begin position="11"/>
        <end position="137"/>
    </location>
</feature>
<accession>A0A6P2C8H5</accession>
<dbReference type="CDD" id="cd00293">
    <property type="entry name" value="USP-like"/>
    <property type="match status" value="1"/>
</dbReference>
<dbReference type="InterPro" id="IPR014729">
    <property type="entry name" value="Rossmann-like_a/b/a_fold"/>
</dbReference>
<sequence>MAREREPVGAVLFAYNGSRLAIAAIAKAGRQLPAGRDALVLTVWRTFAVGFSPEPAVQFDAACADEVGQAAEQTAAHGAALAQAAEFRAQPLAVRGTPVGKAVIDTANDHDASLIVLGSHRRAGLRGRLAGSVAAGVRFGYSRAHRVSHAP</sequence>
<keyword evidence="3" id="KW-1185">Reference proteome</keyword>
<dbReference type="InterPro" id="IPR006016">
    <property type="entry name" value="UspA"/>
</dbReference>